<evidence type="ECO:0000313" key="2">
    <source>
        <dbReference type="Proteomes" id="UP001160148"/>
    </source>
</evidence>
<protein>
    <submittedName>
        <fullName evidence="1">Uncharacterized protein</fullName>
    </submittedName>
</protein>
<gene>
    <name evidence="1" type="ORF">MEUPH1_LOCUS20921</name>
</gene>
<reference evidence="1 2" key="1">
    <citation type="submission" date="2023-01" db="EMBL/GenBank/DDBJ databases">
        <authorList>
            <person name="Whitehead M."/>
        </authorList>
    </citation>
    <scope>NUCLEOTIDE SEQUENCE [LARGE SCALE GENOMIC DNA]</scope>
</reference>
<dbReference type="EMBL" id="CARXXK010000004">
    <property type="protein sequence ID" value="CAI6366322.1"/>
    <property type="molecule type" value="Genomic_DNA"/>
</dbReference>
<keyword evidence="2" id="KW-1185">Reference proteome</keyword>
<dbReference type="Proteomes" id="UP001160148">
    <property type="component" value="Unassembled WGS sequence"/>
</dbReference>
<organism evidence="1 2">
    <name type="scientific">Macrosiphum euphorbiae</name>
    <name type="common">potato aphid</name>
    <dbReference type="NCBI Taxonomy" id="13131"/>
    <lineage>
        <taxon>Eukaryota</taxon>
        <taxon>Metazoa</taxon>
        <taxon>Ecdysozoa</taxon>
        <taxon>Arthropoda</taxon>
        <taxon>Hexapoda</taxon>
        <taxon>Insecta</taxon>
        <taxon>Pterygota</taxon>
        <taxon>Neoptera</taxon>
        <taxon>Paraneoptera</taxon>
        <taxon>Hemiptera</taxon>
        <taxon>Sternorrhyncha</taxon>
        <taxon>Aphidomorpha</taxon>
        <taxon>Aphidoidea</taxon>
        <taxon>Aphididae</taxon>
        <taxon>Macrosiphini</taxon>
        <taxon>Macrosiphum</taxon>
    </lineage>
</organism>
<comment type="caution">
    <text evidence="1">The sequence shown here is derived from an EMBL/GenBank/DDBJ whole genome shotgun (WGS) entry which is preliminary data.</text>
</comment>
<name>A0AAV0XE12_9HEMI</name>
<proteinExistence type="predicted"/>
<accession>A0AAV0XE12</accession>
<evidence type="ECO:0000313" key="1">
    <source>
        <dbReference type="EMBL" id="CAI6366322.1"/>
    </source>
</evidence>
<dbReference type="AlphaFoldDB" id="A0AAV0XE12"/>
<sequence length="167" mass="17909">MIMSNIVAVQNTSTEVEIRSPSAESIALYRVFAELRNGPSCKIVLTSRGDFAGPTTSLYSSMPNMAVQAASAGDAGAGIDRFTVFRCENLTEMVVATQVKIEESPVTSQLRVWPAEAGVQQSSSVLLDHIEYVLARVSTETSEFENGRAKSQAQTAAVHASLLKEPV</sequence>